<sequence length="562" mass="59830">TGQAGTNEVSFLGTEADGTLGKNYFTVSFDGLETDEPLHQIKVTDNALAFTDASDRTHTVFFYKRLSKSTSGSSFSFDGKTIYYASFDGTVQQTIGPTISADGNKLNGTGVFRSIGQDAGGTNITFGNGDVITGLAVNAFIDINGFYYKISAINSDENDITLQGDGNIVFAKTPVTTSQAASSTSDYLEADANKYTIIFADQNTADRRAYRGNTISLQGNDDVVFQYALMADQSTGEDLYLLLDSSTTFNGRYDADMQFKGTDLGEDGVVDGTEPPHNTIVGDDRLYYWPDESSDFGGGSNNDYYIATFAVETGGSTSTAADATADWDTNFFIDTEADELPSFPNTNLSGYSEDLNYNRGNIDGAVAFGMDEYDATKSKPDNAYNDVGTKFEIEGLELTITVPDNPKRAILVVKTEGTTTSTTGGEELTIAEGESGTTSGGTTITISTVNYTASCAAGEGETGTCAADPENYFEPAAVPEQMVYLDTESPSGKLILVGGHFVNRMSANVSNIRDLLTSAGDGRDPWVDEATGNIVVAGYTADDTVAAARQLIRDIEAIDMMA</sequence>
<dbReference type="Proteomes" id="UP000683213">
    <property type="component" value="Unassembled WGS sequence"/>
</dbReference>
<evidence type="ECO:0000313" key="1">
    <source>
        <dbReference type="EMBL" id="MBS3059135.1"/>
    </source>
</evidence>
<comment type="caution">
    <text evidence="1">The sequence shown here is derived from an EMBL/GenBank/DDBJ whole genome shotgun (WGS) entry which is preliminary data.</text>
</comment>
<name>A0A8T4L684_9ARCH</name>
<feature type="non-terminal residue" evidence="1">
    <location>
        <position position="1"/>
    </location>
</feature>
<gene>
    <name evidence="1" type="ORF">J4224_01780</name>
</gene>
<evidence type="ECO:0008006" key="3">
    <source>
        <dbReference type="Google" id="ProtNLM"/>
    </source>
</evidence>
<protein>
    <recommendedName>
        <fullName evidence="3">S-layer protein C-terminal domain-containing protein</fullName>
    </recommendedName>
</protein>
<reference evidence="1" key="1">
    <citation type="submission" date="2021-03" db="EMBL/GenBank/DDBJ databases">
        <authorList>
            <person name="Jaffe A."/>
        </authorList>
    </citation>
    <scope>NUCLEOTIDE SEQUENCE</scope>
    <source>
        <strain evidence="1">RIFCSPHIGHO2_01_FULL_GW2011_AR10_43_9</strain>
    </source>
</reference>
<organism evidence="1 2">
    <name type="scientific">Candidatus Iainarchaeum sp</name>
    <dbReference type="NCBI Taxonomy" id="3101447"/>
    <lineage>
        <taxon>Archaea</taxon>
        <taxon>Candidatus Iainarchaeota</taxon>
        <taxon>Candidatus Iainarchaeia</taxon>
        <taxon>Candidatus Iainarchaeales</taxon>
        <taxon>Candidatus Iainarchaeaceae</taxon>
        <taxon>Candidatus Iainarchaeum</taxon>
    </lineage>
</organism>
<evidence type="ECO:0000313" key="2">
    <source>
        <dbReference type="Proteomes" id="UP000683213"/>
    </source>
</evidence>
<dbReference type="EMBL" id="JAGVWF010000024">
    <property type="protein sequence ID" value="MBS3059135.1"/>
    <property type="molecule type" value="Genomic_DNA"/>
</dbReference>
<reference evidence="1" key="2">
    <citation type="submission" date="2021-05" db="EMBL/GenBank/DDBJ databases">
        <title>Protein family content uncovers lineage relationships and bacterial pathway maintenance mechanisms in DPANN archaea.</title>
        <authorList>
            <person name="Castelle C.J."/>
            <person name="Meheust R."/>
            <person name="Jaffe A.L."/>
            <person name="Seitz K."/>
            <person name="Gong X."/>
            <person name="Baker B.J."/>
            <person name="Banfield J.F."/>
        </authorList>
    </citation>
    <scope>NUCLEOTIDE SEQUENCE</scope>
    <source>
        <strain evidence="1">RIFCSPHIGHO2_01_FULL_GW2011_AR10_43_9</strain>
    </source>
</reference>
<accession>A0A8T4L684</accession>
<dbReference type="AlphaFoldDB" id="A0A8T4L684"/>
<proteinExistence type="predicted"/>